<feature type="transmembrane region" description="Helical" evidence="5">
    <location>
        <begin position="369"/>
        <end position="400"/>
    </location>
</feature>
<feature type="transmembrane region" description="Helical" evidence="5">
    <location>
        <begin position="454"/>
        <end position="473"/>
    </location>
</feature>
<comment type="similarity">
    <text evidence="1">Belongs to the glycosyltransferase 2 family.</text>
</comment>
<feature type="region of interest" description="Disordered" evidence="4">
    <location>
        <begin position="83"/>
        <end position="119"/>
    </location>
</feature>
<dbReference type="OrthoDB" id="2676521at2"/>
<comment type="caution">
    <text evidence="7">The sequence shown here is derived from an EMBL/GenBank/DDBJ whole genome shotgun (WGS) entry which is preliminary data.</text>
</comment>
<dbReference type="Proteomes" id="UP000317422">
    <property type="component" value="Unassembled WGS sequence"/>
</dbReference>
<dbReference type="PANTHER" id="PTHR43630:SF1">
    <property type="entry name" value="POLY-BETA-1,6-N-ACETYL-D-GLUCOSAMINE SYNTHASE"/>
    <property type="match status" value="1"/>
</dbReference>
<accession>A0A543NA96</accession>
<evidence type="ECO:0000256" key="4">
    <source>
        <dbReference type="SAM" id="MobiDB-lite"/>
    </source>
</evidence>
<reference evidence="7 8" key="1">
    <citation type="submission" date="2019-06" db="EMBL/GenBank/DDBJ databases">
        <title>Sequencing the genomes of 1000 actinobacteria strains.</title>
        <authorList>
            <person name="Klenk H.-P."/>
        </authorList>
    </citation>
    <scope>NUCLEOTIDE SEQUENCE [LARGE SCALE GENOMIC DNA]</scope>
    <source>
        <strain evidence="7 8">DSM 45015</strain>
    </source>
</reference>
<proteinExistence type="inferred from homology"/>
<dbReference type="AlphaFoldDB" id="A0A543NA96"/>
<keyword evidence="5" id="KW-0812">Transmembrane</keyword>
<keyword evidence="8" id="KW-1185">Reference proteome</keyword>
<evidence type="ECO:0000256" key="2">
    <source>
        <dbReference type="ARBA" id="ARBA00022676"/>
    </source>
</evidence>
<protein>
    <submittedName>
        <fullName evidence="7">Cellulose synthase/poly-beta-1,6-N-acetylglucosamine synthase-like glycosyltransferase</fullName>
    </submittedName>
</protein>
<dbReference type="Pfam" id="PF13632">
    <property type="entry name" value="Glyco_trans_2_3"/>
    <property type="match status" value="1"/>
</dbReference>
<evidence type="ECO:0000313" key="8">
    <source>
        <dbReference type="Proteomes" id="UP000317422"/>
    </source>
</evidence>
<dbReference type="PANTHER" id="PTHR43630">
    <property type="entry name" value="POLY-BETA-1,6-N-ACETYL-D-GLUCOSAMINE SYNTHASE"/>
    <property type="match status" value="1"/>
</dbReference>
<keyword evidence="5" id="KW-1133">Transmembrane helix</keyword>
<feature type="domain" description="Glycosyltransferase 2-like" evidence="6">
    <location>
        <begin position="206"/>
        <end position="400"/>
    </location>
</feature>
<dbReference type="CDD" id="cd06423">
    <property type="entry name" value="CESA_like"/>
    <property type="match status" value="1"/>
</dbReference>
<dbReference type="SUPFAM" id="SSF53448">
    <property type="entry name" value="Nucleotide-diphospho-sugar transferases"/>
    <property type="match status" value="1"/>
</dbReference>
<evidence type="ECO:0000256" key="3">
    <source>
        <dbReference type="ARBA" id="ARBA00022679"/>
    </source>
</evidence>
<evidence type="ECO:0000256" key="5">
    <source>
        <dbReference type="SAM" id="Phobius"/>
    </source>
</evidence>
<feature type="transmembrane region" description="Helical" evidence="5">
    <location>
        <begin position="420"/>
        <end position="442"/>
    </location>
</feature>
<keyword evidence="2" id="KW-0328">Glycosyltransferase</keyword>
<name>A0A543NA96_9ACTN</name>
<evidence type="ECO:0000259" key="6">
    <source>
        <dbReference type="Pfam" id="PF13632"/>
    </source>
</evidence>
<dbReference type="Gene3D" id="3.90.550.10">
    <property type="entry name" value="Spore Coat Polysaccharide Biosynthesis Protein SpsA, Chain A"/>
    <property type="match status" value="1"/>
</dbReference>
<organism evidence="7 8">
    <name type="scientific">Haloactinospora alba</name>
    <dbReference type="NCBI Taxonomy" id="405555"/>
    <lineage>
        <taxon>Bacteria</taxon>
        <taxon>Bacillati</taxon>
        <taxon>Actinomycetota</taxon>
        <taxon>Actinomycetes</taxon>
        <taxon>Streptosporangiales</taxon>
        <taxon>Nocardiopsidaceae</taxon>
        <taxon>Haloactinospora</taxon>
    </lineage>
</organism>
<feature type="compositionally biased region" description="Basic residues" evidence="4">
    <location>
        <begin position="83"/>
        <end position="98"/>
    </location>
</feature>
<evidence type="ECO:0000313" key="7">
    <source>
        <dbReference type="EMBL" id="TQN28774.1"/>
    </source>
</evidence>
<feature type="transmembrane region" description="Helical" evidence="5">
    <location>
        <begin position="40"/>
        <end position="62"/>
    </location>
</feature>
<keyword evidence="5" id="KW-0472">Membrane</keyword>
<dbReference type="InterPro" id="IPR001173">
    <property type="entry name" value="Glyco_trans_2-like"/>
</dbReference>
<feature type="compositionally biased region" description="Polar residues" evidence="4">
    <location>
        <begin position="110"/>
        <end position="119"/>
    </location>
</feature>
<keyword evidence="3 7" id="KW-0808">Transferase</keyword>
<feature type="transmembrane region" description="Helical" evidence="5">
    <location>
        <begin position="7"/>
        <end position="28"/>
    </location>
</feature>
<gene>
    <name evidence="7" type="ORF">FHX37_4138</name>
</gene>
<sequence>MRTAHFLGNCLGAALALAVLVVFVTQWLRFVLSVDGGTGLAALFLWLVLGVNITVWATVGMVRLGDDSVRALADRTRHRRQTWRFGKRGRHHSGRARRTPAGPEAEGRTDSGSAPATTSAPQDLTLAVIIPAHNEEPVIADAISSALRLFHRRDVYVVSDSSQDRTADIAAETGVNVLELLTNYGKAGALDAAIETFELTERYDGVVLLDADTELDSAYVRGVREQLSDPKVAAVAGFVVADWDPAGRTVVGRLISAYRDRLYWMLQYLLRFGQTWRHTSVTSIVPGFASAYRSSVLRQLNINPKGLVIEDFNMTFEVHHKRLGRISMRPGTKAYCQDPFTFGDYVKQVRRWTLGFWQTVRLHGPWLSLFWVALACYILEILFVALLLLATACLAVFTLLPVLTDGAVLSLGWYAAGYEAVTAALPLTVVAVGLLVPDYILTCVLATLRRRPSYLVYGLFFLPMRLVDAYLILRTIPQSWTTASDGRWSSPDRAATRL</sequence>
<dbReference type="GO" id="GO:0016757">
    <property type="term" value="F:glycosyltransferase activity"/>
    <property type="evidence" value="ECO:0007669"/>
    <property type="project" value="UniProtKB-KW"/>
</dbReference>
<dbReference type="InterPro" id="IPR029044">
    <property type="entry name" value="Nucleotide-diphossugar_trans"/>
</dbReference>
<dbReference type="RefSeq" id="WP_141925774.1">
    <property type="nucleotide sequence ID" value="NZ_VFQC01000002.1"/>
</dbReference>
<evidence type="ECO:0000256" key="1">
    <source>
        <dbReference type="ARBA" id="ARBA00006739"/>
    </source>
</evidence>
<dbReference type="EMBL" id="VFQC01000002">
    <property type="protein sequence ID" value="TQN28774.1"/>
    <property type="molecule type" value="Genomic_DNA"/>
</dbReference>